<evidence type="ECO:0000313" key="2">
    <source>
        <dbReference type="Proteomes" id="UP000033428"/>
    </source>
</evidence>
<evidence type="ECO:0000313" key="1">
    <source>
        <dbReference type="EMBL" id="KJJ86046.1"/>
    </source>
</evidence>
<dbReference type="AlphaFoldDB" id="A0A0F0CWU0"/>
<keyword evidence="2" id="KW-1185">Reference proteome</keyword>
<comment type="caution">
    <text evidence="1">The sequence shown here is derived from an EMBL/GenBank/DDBJ whole genome shotgun (WGS) entry which is preliminary data.</text>
</comment>
<accession>A0A0F0CWU0</accession>
<dbReference type="Proteomes" id="UP000033428">
    <property type="component" value="Unassembled WGS sequence"/>
</dbReference>
<proteinExistence type="predicted"/>
<organism evidence="1 2">
    <name type="scientific">Candidatus Omnitrophus magneticus</name>
    <dbReference type="NCBI Taxonomy" id="1609969"/>
    <lineage>
        <taxon>Bacteria</taxon>
        <taxon>Pseudomonadati</taxon>
        <taxon>Candidatus Omnitrophota</taxon>
        <taxon>Candidatus Omnitrophus</taxon>
    </lineage>
</organism>
<protein>
    <submittedName>
        <fullName evidence="1">DNA-damage-inducible protein D family protein</fullName>
    </submittedName>
</protein>
<gene>
    <name evidence="1" type="ORF">OMAG_000085</name>
</gene>
<reference evidence="1 2" key="1">
    <citation type="submission" date="2015-02" db="EMBL/GenBank/DDBJ databases">
        <title>Single-cell genomics of uncultivated deep-branching MTB reveals a conserved set of magnetosome genes.</title>
        <authorList>
            <person name="Kolinko S."/>
            <person name="Richter M."/>
            <person name="Glockner F.O."/>
            <person name="Brachmann A."/>
            <person name="Schuler D."/>
        </authorList>
    </citation>
    <scope>NUCLEOTIDE SEQUENCE [LARGE SCALE GENOMIC DNA]</scope>
    <source>
        <strain evidence="1">SKK-01</strain>
    </source>
</reference>
<sequence>MLDYNEWRNFLKVLEKAKIACMNLGQNISDHFIDVNKMIDLAKNAKSLHLCRNAVFGITNSRNGKVKDAIKY</sequence>
<dbReference type="EMBL" id="JYNY01000017">
    <property type="protein sequence ID" value="KJJ86046.1"/>
    <property type="molecule type" value="Genomic_DNA"/>
</dbReference>
<name>A0A0F0CWU0_9BACT</name>